<dbReference type="RefSeq" id="WP_006035236.1">
    <property type="nucleotide sequence ID" value="NZ_AAQJ02000001.1"/>
</dbReference>
<dbReference type="GO" id="GO:0006220">
    <property type="term" value="P:pyrimidine nucleotide metabolic process"/>
    <property type="evidence" value="ECO:0007669"/>
    <property type="project" value="UniProtKB-UniRule"/>
</dbReference>
<dbReference type="eggNOG" id="COG0283">
    <property type="taxonomic scope" value="Bacteria"/>
</dbReference>
<reference evidence="10" key="1">
    <citation type="submission" date="2006-04" db="EMBL/GenBank/DDBJ databases">
        <authorList>
            <person name="Seshadri R."/>
            <person name="Federici B.A."/>
        </authorList>
    </citation>
    <scope>NUCLEOTIDE SEQUENCE [LARGE SCALE GENOMIC DNA]</scope>
</reference>
<dbReference type="InterPro" id="IPR027417">
    <property type="entry name" value="P-loop_NTPase"/>
</dbReference>
<evidence type="ECO:0000256" key="3">
    <source>
        <dbReference type="ARBA" id="ARBA00022741"/>
    </source>
</evidence>
<keyword evidence="11" id="KW-1185">Reference proteome</keyword>
<dbReference type="GO" id="GO:0005737">
    <property type="term" value="C:cytoplasm"/>
    <property type="evidence" value="ECO:0007669"/>
    <property type="project" value="UniProtKB-SubCell"/>
</dbReference>
<name>A8PME8_9COXI</name>
<comment type="subcellular location">
    <subcellularLocation>
        <location evidence="8">Cytoplasm</location>
    </subcellularLocation>
</comment>
<accession>A8PME8</accession>
<organism evidence="10 11">
    <name type="scientific">Rickettsiella grylli</name>
    <dbReference type="NCBI Taxonomy" id="59196"/>
    <lineage>
        <taxon>Bacteria</taxon>
        <taxon>Pseudomonadati</taxon>
        <taxon>Pseudomonadota</taxon>
        <taxon>Gammaproteobacteria</taxon>
        <taxon>Legionellales</taxon>
        <taxon>Coxiellaceae</taxon>
        <taxon>Rickettsiella</taxon>
    </lineage>
</organism>
<gene>
    <name evidence="8 10" type="primary">cmk</name>
    <name evidence="10" type="ORF">RICGR_0706</name>
</gene>
<dbReference type="OrthoDB" id="9807434at2"/>
<dbReference type="EC" id="2.7.4.25" evidence="8"/>
<comment type="catalytic activity">
    <reaction evidence="6 8">
        <text>dCMP + ATP = dCDP + ADP</text>
        <dbReference type="Rhea" id="RHEA:25094"/>
        <dbReference type="ChEBI" id="CHEBI:30616"/>
        <dbReference type="ChEBI" id="CHEBI:57566"/>
        <dbReference type="ChEBI" id="CHEBI:58593"/>
        <dbReference type="ChEBI" id="CHEBI:456216"/>
        <dbReference type="EC" id="2.7.4.25"/>
    </reaction>
</comment>
<reference evidence="10" key="2">
    <citation type="submission" date="2007-10" db="EMBL/GenBank/DDBJ databases">
        <authorList>
            <person name="Myers G.S."/>
        </authorList>
    </citation>
    <scope>NUCLEOTIDE SEQUENCE [LARGE SCALE GENOMIC DNA]</scope>
</reference>
<evidence type="ECO:0000313" key="11">
    <source>
        <dbReference type="Proteomes" id="UP000054075"/>
    </source>
</evidence>
<evidence type="ECO:0000256" key="4">
    <source>
        <dbReference type="ARBA" id="ARBA00022777"/>
    </source>
</evidence>
<evidence type="ECO:0000256" key="8">
    <source>
        <dbReference type="HAMAP-Rule" id="MF_00238"/>
    </source>
</evidence>
<dbReference type="CDD" id="cd02020">
    <property type="entry name" value="CMPK"/>
    <property type="match status" value="1"/>
</dbReference>
<dbReference type="GO" id="GO:0036430">
    <property type="term" value="F:CMP kinase activity"/>
    <property type="evidence" value="ECO:0007669"/>
    <property type="project" value="RHEA"/>
</dbReference>
<evidence type="ECO:0000259" key="9">
    <source>
        <dbReference type="Pfam" id="PF02224"/>
    </source>
</evidence>
<dbReference type="SUPFAM" id="SSF52540">
    <property type="entry name" value="P-loop containing nucleoside triphosphate hydrolases"/>
    <property type="match status" value="1"/>
</dbReference>
<evidence type="ECO:0000256" key="5">
    <source>
        <dbReference type="ARBA" id="ARBA00022840"/>
    </source>
</evidence>
<comment type="similarity">
    <text evidence="1 8">Belongs to the cytidylate kinase family. Type 1 subfamily.</text>
</comment>
<evidence type="ECO:0000313" key="10">
    <source>
        <dbReference type="EMBL" id="EDP46253.1"/>
    </source>
</evidence>
<protein>
    <recommendedName>
        <fullName evidence="8">Cytidylate kinase</fullName>
        <shortName evidence="8">CK</shortName>
        <ecNumber evidence="8">2.7.4.25</ecNumber>
    </recommendedName>
    <alternativeName>
        <fullName evidence="8">Cytidine monophosphate kinase</fullName>
        <shortName evidence="8">CMP kinase</shortName>
    </alternativeName>
</protein>
<dbReference type="STRING" id="59196.RICGR_0706"/>
<dbReference type="AlphaFoldDB" id="A8PME8"/>
<dbReference type="EMBL" id="AAQJ02000001">
    <property type="protein sequence ID" value="EDP46253.1"/>
    <property type="molecule type" value="Genomic_DNA"/>
</dbReference>
<comment type="catalytic activity">
    <reaction evidence="7 8">
        <text>CMP + ATP = CDP + ADP</text>
        <dbReference type="Rhea" id="RHEA:11600"/>
        <dbReference type="ChEBI" id="CHEBI:30616"/>
        <dbReference type="ChEBI" id="CHEBI:58069"/>
        <dbReference type="ChEBI" id="CHEBI:60377"/>
        <dbReference type="ChEBI" id="CHEBI:456216"/>
        <dbReference type="EC" id="2.7.4.25"/>
    </reaction>
</comment>
<evidence type="ECO:0000256" key="7">
    <source>
        <dbReference type="ARBA" id="ARBA00048478"/>
    </source>
</evidence>
<evidence type="ECO:0000256" key="6">
    <source>
        <dbReference type="ARBA" id="ARBA00047615"/>
    </source>
</evidence>
<dbReference type="Proteomes" id="UP000054075">
    <property type="component" value="Unassembled WGS sequence"/>
</dbReference>
<sequence length="237" mass="26308">MLLTTENSAVPVITIDGLSGSGKGTLGQLLARDLSWHFLDSGAIYRAAAWIALSTQTPFEEDKLLPLMGDLSLHFSAQPDQTQQVFWDKQEITASIRTTEIGQLASQLGMYPQVRKALLAYQRAFRRAPGLVADGRDMGSVVFPDALLKIFLTASLKERAKRRYLQLKPMRKHVSLNAVRAELKLRDRRDKERRVAPLIVPLDAITIDTTSLGVQEALQIIKSKLACAQAKKYKGGH</sequence>
<keyword evidence="3 8" id="KW-0547">Nucleotide-binding</keyword>
<proteinExistence type="inferred from homology"/>
<keyword evidence="5 8" id="KW-0067">ATP-binding</keyword>
<keyword evidence="8" id="KW-0963">Cytoplasm</keyword>
<keyword evidence="2 8" id="KW-0808">Transferase</keyword>
<feature type="binding site" evidence="8">
    <location>
        <begin position="17"/>
        <end position="25"/>
    </location>
    <ligand>
        <name>ATP</name>
        <dbReference type="ChEBI" id="CHEBI:30616"/>
    </ligand>
</feature>
<evidence type="ECO:0000256" key="2">
    <source>
        <dbReference type="ARBA" id="ARBA00022679"/>
    </source>
</evidence>
<dbReference type="HAMAP" id="MF_00238">
    <property type="entry name" value="Cytidyl_kinase_type1"/>
    <property type="match status" value="1"/>
</dbReference>
<comment type="caution">
    <text evidence="10">The sequence shown here is derived from an EMBL/GenBank/DDBJ whole genome shotgun (WGS) entry which is preliminary data.</text>
</comment>
<feature type="domain" description="Cytidylate kinase" evidence="9">
    <location>
        <begin position="13"/>
        <end position="221"/>
    </location>
</feature>
<dbReference type="InterPro" id="IPR003136">
    <property type="entry name" value="Cytidylate_kin"/>
</dbReference>
<dbReference type="GO" id="GO:0005524">
    <property type="term" value="F:ATP binding"/>
    <property type="evidence" value="ECO:0007669"/>
    <property type="project" value="UniProtKB-UniRule"/>
</dbReference>
<dbReference type="InterPro" id="IPR011994">
    <property type="entry name" value="Cytidylate_kinase_dom"/>
</dbReference>
<dbReference type="GO" id="GO:0036431">
    <property type="term" value="F:dCMP kinase activity"/>
    <property type="evidence" value="ECO:0007669"/>
    <property type="project" value="InterPro"/>
</dbReference>
<keyword evidence="4 8" id="KW-0418">Kinase</keyword>
<dbReference type="NCBIfam" id="TIGR00017">
    <property type="entry name" value="cmk"/>
    <property type="match status" value="1"/>
</dbReference>
<dbReference type="Gene3D" id="3.40.50.300">
    <property type="entry name" value="P-loop containing nucleotide triphosphate hydrolases"/>
    <property type="match status" value="1"/>
</dbReference>
<dbReference type="Pfam" id="PF02224">
    <property type="entry name" value="Cytidylate_kin"/>
    <property type="match status" value="1"/>
</dbReference>
<evidence type="ECO:0000256" key="1">
    <source>
        <dbReference type="ARBA" id="ARBA00009427"/>
    </source>
</evidence>